<dbReference type="GO" id="GO:0000160">
    <property type="term" value="P:phosphorelay signal transduction system"/>
    <property type="evidence" value="ECO:0007669"/>
    <property type="project" value="InterPro"/>
</dbReference>
<dbReference type="Pfam" id="PF00211">
    <property type="entry name" value="Guanylate_cyc"/>
    <property type="match status" value="1"/>
</dbReference>
<accession>A0A150PKA4</accession>
<feature type="coiled-coil region" evidence="2">
    <location>
        <begin position="118"/>
        <end position="156"/>
    </location>
</feature>
<dbReference type="Pfam" id="PF00072">
    <property type="entry name" value="Response_reg"/>
    <property type="match status" value="1"/>
</dbReference>
<dbReference type="SUPFAM" id="SSF52172">
    <property type="entry name" value="CheY-like"/>
    <property type="match status" value="1"/>
</dbReference>
<dbReference type="InterPro" id="IPR029787">
    <property type="entry name" value="Nucleotide_cyclase"/>
</dbReference>
<dbReference type="Gene3D" id="3.30.70.1230">
    <property type="entry name" value="Nucleotide cyclase"/>
    <property type="match status" value="1"/>
</dbReference>
<dbReference type="InterPro" id="IPR001789">
    <property type="entry name" value="Sig_transdc_resp-reg_receiver"/>
</dbReference>
<dbReference type="PANTHER" id="PTHR43081">
    <property type="entry name" value="ADENYLATE CYCLASE, TERMINAL-DIFFERENTIATION SPECIFIC-RELATED"/>
    <property type="match status" value="1"/>
</dbReference>
<feature type="modified residue" description="4-aspartylphosphate" evidence="1">
    <location>
        <position position="49"/>
    </location>
</feature>
<dbReference type="PANTHER" id="PTHR43081:SF1">
    <property type="entry name" value="ADENYLATE CYCLASE, TERMINAL-DIFFERENTIATION SPECIFIC"/>
    <property type="match status" value="1"/>
</dbReference>
<dbReference type="SMART" id="SM00044">
    <property type="entry name" value="CYCc"/>
    <property type="match status" value="1"/>
</dbReference>
<dbReference type="Gene3D" id="3.40.50.2300">
    <property type="match status" value="1"/>
</dbReference>
<protein>
    <submittedName>
        <fullName evidence="5">Uncharacterized protein</fullName>
    </submittedName>
</protein>
<dbReference type="GO" id="GO:0004016">
    <property type="term" value="F:adenylate cyclase activity"/>
    <property type="evidence" value="ECO:0007669"/>
    <property type="project" value="UniProtKB-ARBA"/>
</dbReference>
<name>A0A150PKA4_SORCE</name>
<keyword evidence="1" id="KW-0597">Phosphoprotein</keyword>
<feature type="domain" description="Response regulatory" evidence="3">
    <location>
        <begin position="1"/>
        <end position="116"/>
    </location>
</feature>
<evidence type="ECO:0000256" key="1">
    <source>
        <dbReference type="PROSITE-ProRule" id="PRU00169"/>
    </source>
</evidence>
<dbReference type="CDD" id="cd07302">
    <property type="entry name" value="CHD"/>
    <property type="match status" value="1"/>
</dbReference>
<proteinExistence type="predicted"/>
<evidence type="ECO:0000313" key="6">
    <source>
        <dbReference type="Proteomes" id="UP000075420"/>
    </source>
</evidence>
<dbReference type="GO" id="GO:0006171">
    <property type="term" value="P:cAMP biosynthetic process"/>
    <property type="evidence" value="ECO:0007669"/>
    <property type="project" value="TreeGrafter"/>
</dbReference>
<dbReference type="SMART" id="SM00448">
    <property type="entry name" value="REC"/>
    <property type="match status" value="1"/>
</dbReference>
<dbReference type="PROSITE" id="PS50125">
    <property type="entry name" value="GUANYLATE_CYCLASE_2"/>
    <property type="match status" value="1"/>
</dbReference>
<keyword evidence="2" id="KW-0175">Coiled coil</keyword>
<dbReference type="CDD" id="cd19920">
    <property type="entry name" value="REC_PA4781-like"/>
    <property type="match status" value="1"/>
</dbReference>
<evidence type="ECO:0000259" key="4">
    <source>
        <dbReference type="PROSITE" id="PS50125"/>
    </source>
</evidence>
<dbReference type="SUPFAM" id="SSF55073">
    <property type="entry name" value="Nucleotide cyclase"/>
    <property type="match status" value="1"/>
</dbReference>
<dbReference type="PROSITE" id="PS50110">
    <property type="entry name" value="RESPONSE_REGULATORY"/>
    <property type="match status" value="1"/>
</dbReference>
<dbReference type="Proteomes" id="UP000075420">
    <property type="component" value="Unassembled WGS sequence"/>
</dbReference>
<dbReference type="InterPro" id="IPR050697">
    <property type="entry name" value="Adenylyl/Guanylyl_Cyclase_3/4"/>
</dbReference>
<evidence type="ECO:0000259" key="3">
    <source>
        <dbReference type="PROSITE" id="PS50110"/>
    </source>
</evidence>
<evidence type="ECO:0000313" key="5">
    <source>
        <dbReference type="EMBL" id="KYF56159.1"/>
    </source>
</evidence>
<sequence length="441" mass="48664">MLVVDDTPANIRLLVDYLDYAGIDTITAVDGEGALALLRHESPDLILLDVVMPNMNGFDVCRRLKEDAATRDIPVLFMTGLTDMADKVRGFDVGGVDYLTKPIRLEELLARVTTHLSLRALQRELQAANSDLERRVAERTAELARLNEELRATNRAYSRFVPTELLGLLGRDRAVDVALGDQAQFDMTVLFSDMRGFTALTESMTPGEAFAFTNAYLGRLSPIVRRHGGFIDKYIGDAIMALFPGDAGDALRAAVEMQRAVRQLSEERRSVGLPSISMGIGIHTGSLMLGTIGEAERMEVTAISDTVNQASRLEGLAAHYGVAIVASEQTMDALAARDSLGHRSLDRVRLKGKREPVSVFEVFDGDPPETRERKRETRERFEQALSDYRARRFAEANVGIAHVLLQDPADKAALVYQQRIARLLAHGAPDDWTGIETVTEK</sequence>
<evidence type="ECO:0000256" key="2">
    <source>
        <dbReference type="SAM" id="Coils"/>
    </source>
</evidence>
<gene>
    <name evidence="5" type="ORF">BE08_28465</name>
</gene>
<dbReference type="EMBL" id="JELY01001332">
    <property type="protein sequence ID" value="KYF56159.1"/>
    <property type="molecule type" value="Genomic_DNA"/>
</dbReference>
<dbReference type="InterPro" id="IPR011006">
    <property type="entry name" value="CheY-like_superfamily"/>
</dbReference>
<dbReference type="InterPro" id="IPR001054">
    <property type="entry name" value="A/G_cyclase"/>
</dbReference>
<reference evidence="5 6" key="1">
    <citation type="submission" date="2014-02" db="EMBL/GenBank/DDBJ databases">
        <title>The small core and large imbalanced accessory genome model reveals a collaborative survival strategy of Sorangium cellulosum strains in nature.</title>
        <authorList>
            <person name="Han K."/>
            <person name="Peng R."/>
            <person name="Blom J."/>
            <person name="Li Y.-Z."/>
        </authorList>
    </citation>
    <scope>NUCLEOTIDE SEQUENCE [LARGE SCALE GENOMIC DNA]</scope>
    <source>
        <strain evidence="5 6">So0157-25</strain>
    </source>
</reference>
<organism evidence="5 6">
    <name type="scientific">Sorangium cellulosum</name>
    <name type="common">Polyangium cellulosum</name>
    <dbReference type="NCBI Taxonomy" id="56"/>
    <lineage>
        <taxon>Bacteria</taxon>
        <taxon>Pseudomonadati</taxon>
        <taxon>Myxococcota</taxon>
        <taxon>Polyangia</taxon>
        <taxon>Polyangiales</taxon>
        <taxon>Polyangiaceae</taxon>
        <taxon>Sorangium</taxon>
    </lineage>
</organism>
<comment type="caution">
    <text evidence="5">The sequence shown here is derived from an EMBL/GenBank/DDBJ whole genome shotgun (WGS) entry which is preliminary data.</text>
</comment>
<feature type="domain" description="Guanylate cyclase" evidence="4">
    <location>
        <begin position="188"/>
        <end position="314"/>
    </location>
</feature>
<dbReference type="AlphaFoldDB" id="A0A150PKA4"/>